<dbReference type="PANTHER" id="PTHR12654:SF0">
    <property type="entry name" value="NON-LYSOSOMAL GLUCOSYLCERAMIDASE"/>
    <property type="match status" value="1"/>
</dbReference>
<dbReference type="Gene3D" id="1.50.10.10">
    <property type="match status" value="1"/>
</dbReference>
<feature type="domain" description="Glycosyl-hydrolase family 116 N-terminal" evidence="6">
    <location>
        <begin position="328"/>
        <end position="663"/>
    </location>
</feature>
<dbReference type="InterPro" id="IPR006775">
    <property type="entry name" value="GH116_catalytic"/>
</dbReference>
<keyword evidence="9" id="KW-1185">Reference proteome</keyword>
<evidence type="ECO:0000313" key="9">
    <source>
        <dbReference type="Proteomes" id="UP001159427"/>
    </source>
</evidence>
<evidence type="ECO:0000259" key="6">
    <source>
        <dbReference type="Pfam" id="PF12215"/>
    </source>
</evidence>
<dbReference type="PANTHER" id="PTHR12654">
    <property type="entry name" value="BILE ACID BETA-GLUCOSIDASE-RELATED"/>
    <property type="match status" value="1"/>
</dbReference>
<feature type="region of interest" description="Disordered" evidence="4">
    <location>
        <begin position="97"/>
        <end position="120"/>
    </location>
</feature>
<dbReference type="Proteomes" id="UP001159427">
    <property type="component" value="Unassembled WGS sequence"/>
</dbReference>
<dbReference type="Gene3D" id="3.50.4.10">
    <property type="entry name" value="Hepatocyte Growth Factor"/>
    <property type="match status" value="1"/>
</dbReference>
<protein>
    <recommendedName>
        <fullName evidence="10">Apple domain-containing protein</fullName>
    </recommendedName>
</protein>
<feature type="domain" description="Glycosyl-hydrolase family 116 catalytic region" evidence="5">
    <location>
        <begin position="791"/>
        <end position="960"/>
    </location>
</feature>
<sequence length="1287" mass="144919">GHHGNLSRCLLECCNRTDCDMVMFDPHDMLCYGMLCSVNNVCHFGSPEVGQRSFQAALLGKTRPGNSLLYEIWFSLEFPFTGKIIAQSTDIVASKETVQKEDLPKREGHRENKKDERKGLTDMKMNTRKNNSLQKDGGKCGIKEMAQNVSLKSGMNAGNFKLHKTVHNITSCTERCCEDPLCDIAVIMTNRCYTVQCYSPKDCESKESETPNIIIAYLDNHLRNNQNGTTPTTHINFNGDRKINKKTVIPNSSQGNIGDMLDSIQFLNGPSTVTKDMKFTFLQQCALYVEPENFTKTVHGWVTPRYSPVKYLYQAPNGIPPPLGMRSAVPLGGMGTGSLELRADGSIHEWTLENQSPGGSVKLGPGALDKAVLGVRVSSPMGSKAALLRTHPPPGYPGVEALSYSGSFPVTKLSMKNDSFFGLEIDLFAYGTLRPRQTDLSFVPGVAFTLSVGNPTEKDMKVSFLLNMPLGVQSATSRKGHDIETMTDVESSAQCAAMCNQHQRCLAWSYEKNNCSLKETMPLHAYSPDVTSGVKGRWEISGEMLTCNRPGNFPNSGSTTMMSINSNRPSFSVTDDFRSVWDSFEESGRLRKRIYTSGFHGTISVSARLPAGVSETLTFILAWHYPNRDHSGETVGQYYSKLFNTSVDVAKHVRDNLLRNLKDIIAWQSNIIPPKSVPSPLQNHTMESSLPEWLQDHLVNSLSFWRSGFRVADGRWRQWEALDCNDVDSVHNDFQRELPYLIFFPELLENVVRAWAKYQHQGGWIQETLQFQWGCHNRTNRFDTPGGRIMADVTPAFLAQFYHLYLWTGDHKLLQDLWPVARKALIWLMRDSTGGSSLPLRKTCTYDIIYLEGYDHTTYNSVMYLLGLRVGKVLANTLGEKKLAHTIQTAFNDGKAKMDETLWDDKEGFYHAWWDHEKGSPDWLMSDSLYGQVWAYALGLGNLLDPDKMKRHLRKEKELNDTPYGLRILTQGATDRKMPKKMLRMNKQKRSKRKINEIDAVANLDSFFTEVSGLQKKTHIEDKSLYIKNLSDNKIPRAKITVQTHNLTRGNLDGGTAEMETLVKSVEREIKVSFGNEGPETANANISSDKSRRSSGINQFVSVKQQTLNHKNCSALEGESKFNSIWMGSDSDWTTLNIHLGMDPFESLKQTEKALDHYRTKLNDLWNIHGLTAGQGYGLDGQPWCTSHYSFHLVLWHIPLALSGQRYDAVRKQLTFEPKLSVPYALPFFTPIASGIVKARMFNRRVKYTVIVTSGRLDVKVLAVSKSLLPRGRTKLGQGGYVSWERQ</sequence>
<evidence type="ECO:0000259" key="5">
    <source>
        <dbReference type="Pfam" id="PF04685"/>
    </source>
</evidence>
<dbReference type="InterPro" id="IPR013980">
    <property type="entry name" value="MANSC_dom"/>
</dbReference>
<evidence type="ECO:0000259" key="7">
    <source>
        <dbReference type="Pfam" id="PF23597"/>
    </source>
</evidence>
<evidence type="ECO:0008006" key="10">
    <source>
        <dbReference type="Google" id="ProtNLM"/>
    </source>
</evidence>
<proteinExistence type="predicted"/>
<organism evidence="8 9">
    <name type="scientific">Porites evermanni</name>
    <dbReference type="NCBI Taxonomy" id="104178"/>
    <lineage>
        <taxon>Eukaryota</taxon>
        <taxon>Metazoa</taxon>
        <taxon>Cnidaria</taxon>
        <taxon>Anthozoa</taxon>
        <taxon>Hexacorallia</taxon>
        <taxon>Scleractinia</taxon>
        <taxon>Fungiina</taxon>
        <taxon>Poritidae</taxon>
        <taxon>Porites</taxon>
    </lineage>
</organism>
<evidence type="ECO:0000256" key="1">
    <source>
        <dbReference type="ARBA" id="ARBA00004370"/>
    </source>
</evidence>
<dbReference type="Pfam" id="PF12215">
    <property type="entry name" value="Glyco_hydr_116N"/>
    <property type="match status" value="1"/>
</dbReference>
<dbReference type="Pfam" id="PF04685">
    <property type="entry name" value="DUF608"/>
    <property type="match status" value="1"/>
</dbReference>
<dbReference type="EMBL" id="CALNXI010000397">
    <property type="protein sequence ID" value="CAH3026280.1"/>
    <property type="molecule type" value="Genomic_DNA"/>
</dbReference>
<evidence type="ECO:0000256" key="4">
    <source>
        <dbReference type="SAM" id="MobiDB-lite"/>
    </source>
</evidence>
<dbReference type="InterPro" id="IPR024462">
    <property type="entry name" value="GH116_N"/>
</dbReference>
<dbReference type="SUPFAM" id="SSF57414">
    <property type="entry name" value="Hairpin loop containing domain-like"/>
    <property type="match status" value="1"/>
</dbReference>
<comment type="subcellular location">
    <subcellularLocation>
        <location evidence="1">Membrane</location>
    </subcellularLocation>
</comment>
<keyword evidence="2" id="KW-0472">Membrane</keyword>
<dbReference type="InterPro" id="IPR008928">
    <property type="entry name" value="6-hairpin_glycosidase_sf"/>
</dbReference>
<accession>A0ABN8M9H2</accession>
<dbReference type="InterPro" id="IPR012341">
    <property type="entry name" value="6hp_glycosidase-like_sf"/>
</dbReference>
<feature type="domain" description="MANSC" evidence="7">
    <location>
        <begin position="139"/>
        <end position="216"/>
    </location>
</feature>
<gene>
    <name evidence="8" type="ORF">PEVE_00028562</name>
</gene>
<keyword evidence="3" id="KW-0325">Glycoprotein</keyword>
<evidence type="ECO:0000256" key="3">
    <source>
        <dbReference type="ARBA" id="ARBA00023180"/>
    </source>
</evidence>
<evidence type="ECO:0000313" key="8">
    <source>
        <dbReference type="EMBL" id="CAH3026280.1"/>
    </source>
</evidence>
<feature type="non-terminal residue" evidence="8">
    <location>
        <position position="1"/>
    </location>
</feature>
<comment type="caution">
    <text evidence="8">The sequence shown here is derived from an EMBL/GenBank/DDBJ whole genome shotgun (WGS) entry which is preliminary data.</text>
</comment>
<dbReference type="SUPFAM" id="SSF48208">
    <property type="entry name" value="Six-hairpin glycosidases"/>
    <property type="match status" value="1"/>
</dbReference>
<reference evidence="8 9" key="1">
    <citation type="submission" date="2022-05" db="EMBL/GenBank/DDBJ databases">
        <authorList>
            <consortium name="Genoscope - CEA"/>
            <person name="William W."/>
        </authorList>
    </citation>
    <scope>NUCLEOTIDE SEQUENCE [LARGE SCALE GENOMIC DNA]</scope>
</reference>
<dbReference type="InterPro" id="IPR052566">
    <property type="entry name" value="Non-lysos_glucosylceramidase"/>
</dbReference>
<name>A0ABN8M9H2_9CNID</name>
<dbReference type="Pfam" id="PF23597">
    <property type="entry name" value="KIAA0319_N"/>
    <property type="match status" value="1"/>
</dbReference>
<evidence type="ECO:0000256" key="2">
    <source>
        <dbReference type="ARBA" id="ARBA00023136"/>
    </source>
</evidence>